<gene>
    <name evidence="1" type="ORF">TWF481_007871</name>
</gene>
<keyword evidence="2" id="KW-1185">Reference proteome</keyword>
<evidence type="ECO:0000313" key="1">
    <source>
        <dbReference type="EMBL" id="KAK6502828.1"/>
    </source>
</evidence>
<proteinExistence type="predicted"/>
<accession>A0AAV9WB88</accession>
<evidence type="ECO:0000313" key="2">
    <source>
        <dbReference type="Proteomes" id="UP001370758"/>
    </source>
</evidence>
<protein>
    <submittedName>
        <fullName evidence="1">Uncharacterized protein</fullName>
    </submittedName>
</protein>
<dbReference type="AlphaFoldDB" id="A0AAV9WB88"/>
<reference evidence="1 2" key="1">
    <citation type="submission" date="2023-08" db="EMBL/GenBank/DDBJ databases">
        <authorList>
            <person name="Palmer J.M."/>
        </authorList>
    </citation>
    <scope>NUCLEOTIDE SEQUENCE [LARGE SCALE GENOMIC DNA]</scope>
    <source>
        <strain evidence="1 2">TWF481</strain>
    </source>
</reference>
<dbReference type="EMBL" id="JAVHJL010000005">
    <property type="protein sequence ID" value="KAK6502828.1"/>
    <property type="molecule type" value="Genomic_DNA"/>
</dbReference>
<comment type="caution">
    <text evidence="1">The sequence shown here is derived from an EMBL/GenBank/DDBJ whole genome shotgun (WGS) entry which is preliminary data.</text>
</comment>
<dbReference type="Proteomes" id="UP001370758">
    <property type="component" value="Unassembled WGS sequence"/>
</dbReference>
<name>A0AAV9WB88_9PEZI</name>
<organism evidence="1 2">
    <name type="scientific">Arthrobotrys musiformis</name>
    <dbReference type="NCBI Taxonomy" id="47236"/>
    <lineage>
        <taxon>Eukaryota</taxon>
        <taxon>Fungi</taxon>
        <taxon>Dikarya</taxon>
        <taxon>Ascomycota</taxon>
        <taxon>Pezizomycotina</taxon>
        <taxon>Orbiliomycetes</taxon>
        <taxon>Orbiliales</taxon>
        <taxon>Orbiliaceae</taxon>
        <taxon>Arthrobotrys</taxon>
    </lineage>
</organism>
<sequence length="140" mass="16173">MILRRLPRPSVYLRHITHANTAVSNIRPHGPPRRLCVSYSTTPSTGRRPVDVKVEDLSELYASARDEFEIALEETAKNTIYARDDRQTAREEFEKFKLAYSDALSLSSDDEAKEIKTRVGQRLREMESAIERLREADEEH</sequence>